<dbReference type="InterPro" id="IPR050855">
    <property type="entry name" value="NDM-1-like"/>
</dbReference>
<dbReference type="Gene3D" id="3.60.15.10">
    <property type="entry name" value="Ribonuclease Z/Hydroxyacylglutathione hydrolase-like"/>
    <property type="match status" value="1"/>
</dbReference>
<evidence type="ECO:0000259" key="1">
    <source>
        <dbReference type="SMART" id="SM00849"/>
    </source>
</evidence>
<dbReference type="Pfam" id="PF00753">
    <property type="entry name" value="Lactamase_B"/>
    <property type="match status" value="1"/>
</dbReference>
<name>A0ABR2W1H7_9FUNG</name>
<sequence length="289" mass="32431">MSPTLQFQVLVTKRKSATSGVPPGKEDILWVGSSSTLIHDGKDSILVDTFLGKDDNETLVDWVVQSGYNLKYIYVTHGHGDHWFGIHLLLQRFPQAQVLATKATVECMRENVAQEWLDRWQTLFPGQVPKHADQLYNPNNVKTINGTNYSFQLGGHELVAHEAGYTDTHSTTYLHVPSIDLVVSGDVVYCHVFPYLTTTTDKTRQEWLKALDSIAALKPQYVIPGHTIPDGGYDPKHIEETKKLLLDFNRFIPQSDSALDLYNKVSALHPHRVNPGSLWGGCNAVKEQQ</sequence>
<comment type="caution">
    <text evidence="2">The sequence shown here is derived from an EMBL/GenBank/DDBJ whole genome shotgun (WGS) entry which is preliminary data.</text>
</comment>
<protein>
    <recommendedName>
        <fullName evidence="1">Metallo-beta-lactamase domain-containing protein</fullName>
    </recommendedName>
</protein>
<feature type="domain" description="Metallo-beta-lactamase" evidence="1">
    <location>
        <begin position="32"/>
        <end position="226"/>
    </location>
</feature>
<proteinExistence type="predicted"/>
<dbReference type="SUPFAM" id="SSF56281">
    <property type="entry name" value="Metallo-hydrolase/oxidoreductase"/>
    <property type="match status" value="1"/>
</dbReference>
<dbReference type="CDD" id="cd07739">
    <property type="entry name" value="metallo-hydrolase-like_MBL-fold"/>
    <property type="match status" value="1"/>
</dbReference>
<organism evidence="2 3">
    <name type="scientific">Basidiobolus ranarum</name>
    <dbReference type="NCBI Taxonomy" id="34480"/>
    <lineage>
        <taxon>Eukaryota</taxon>
        <taxon>Fungi</taxon>
        <taxon>Fungi incertae sedis</taxon>
        <taxon>Zoopagomycota</taxon>
        <taxon>Entomophthoromycotina</taxon>
        <taxon>Basidiobolomycetes</taxon>
        <taxon>Basidiobolales</taxon>
        <taxon>Basidiobolaceae</taxon>
        <taxon>Basidiobolus</taxon>
    </lineage>
</organism>
<dbReference type="InterPro" id="IPR036866">
    <property type="entry name" value="RibonucZ/Hydroxyglut_hydro"/>
</dbReference>
<dbReference type="PANTHER" id="PTHR42951:SF14">
    <property type="entry name" value="METALLO-BETA-LACTAMASE SUPERFAMILY PROTEIN"/>
    <property type="match status" value="1"/>
</dbReference>
<gene>
    <name evidence="2" type="ORF">K7432_006491</name>
</gene>
<dbReference type="SMART" id="SM00849">
    <property type="entry name" value="Lactamase_B"/>
    <property type="match status" value="1"/>
</dbReference>
<dbReference type="PANTHER" id="PTHR42951">
    <property type="entry name" value="METALLO-BETA-LACTAMASE DOMAIN-CONTAINING"/>
    <property type="match status" value="1"/>
</dbReference>
<dbReference type="InterPro" id="IPR001279">
    <property type="entry name" value="Metallo-B-lactamas"/>
</dbReference>
<evidence type="ECO:0000313" key="3">
    <source>
        <dbReference type="Proteomes" id="UP001479436"/>
    </source>
</evidence>
<keyword evidence="3" id="KW-1185">Reference proteome</keyword>
<evidence type="ECO:0000313" key="2">
    <source>
        <dbReference type="EMBL" id="KAK9717019.1"/>
    </source>
</evidence>
<reference evidence="2 3" key="1">
    <citation type="submission" date="2023-04" db="EMBL/GenBank/DDBJ databases">
        <title>Genome of Basidiobolus ranarum AG-B5.</title>
        <authorList>
            <person name="Stajich J.E."/>
            <person name="Carter-House D."/>
            <person name="Gryganskyi A."/>
        </authorList>
    </citation>
    <scope>NUCLEOTIDE SEQUENCE [LARGE SCALE GENOMIC DNA]</scope>
    <source>
        <strain evidence="2 3">AG-B5</strain>
    </source>
</reference>
<dbReference type="EMBL" id="JASJQH010007164">
    <property type="protein sequence ID" value="KAK9717019.1"/>
    <property type="molecule type" value="Genomic_DNA"/>
</dbReference>
<dbReference type="Proteomes" id="UP001479436">
    <property type="component" value="Unassembled WGS sequence"/>
</dbReference>
<accession>A0ABR2W1H7</accession>